<accession>A0A564Z3K8</accession>
<organism evidence="1 2">
    <name type="scientific">Hymenolepis diminuta</name>
    <name type="common">Rat tapeworm</name>
    <dbReference type="NCBI Taxonomy" id="6216"/>
    <lineage>
        <taxon>Eukaryota</taxon>
        <taxon>Metazoa</taxon>
        <taxon>Spiralia</taxon>
        <taxon>Lophotrochozoa</taxon>
        <taxon>Platyhelminthes</taxon>
        <taxon>Cestoda</taxon>
        <taxon>Eucestoda</taxon>
        <taxon>Cyclophyllidea</taxon>
        <taxon>Hymenolepididae</taxon>
        <taxon>Hymenolepis</taxon>
    </lineage>
</organism>
<sequence>MYTHPILVLSPPLKILYDLPLPQSSPHSKTVLNLPLHLLACPDPNSLPFVAVEELTFLPDWPIMYNTFLAFSDLTTL</sequence>
<gene>
    <name evidence="1" type="ORF">WMSIL1_LOCUS12077</name>
</gene>
<evidence type="ECO:0000313" key="2">
    <source>
        <dbReference type="Proteomes" id="UP000321570"/>
    </source>
</evidence>
<proteinExistence type="predicted"/>
<dbReference type="AlphaFoldDB" id="A0A564Z3K8"/>
<evidence type="ECO:0000313" key="1">
    <source>
        <dbReference type="EMBL" id="VUZ53889.1"/>
    </source>
</evidence>
<name>A0A564Z3K8_HYMDI</name>
<reference evidence="1 2" key="1">
    <citation type="submission" date="2019-07" db="EMBL/GenBank/DDBJ databases">
        <authorList>
            <person name="Jastrzebski P J."/>
            <person name="Paukszto L."/>
            <person name="Jastrzebski P J."/>
        </authorList>
    </citation>
    <scope>NUCLEOTIDE SEQUENCE [LARGE SCALE GENOMIC DNA]</scope>
    <source>
        <strain evidence="1 2">WMS-il1</strain>
    </source>
</reference>
<dbReference type="EMBL" id="CABIJS010000577">
    <property type="protein sequence ID" value="VUZ53889.1"/>
    <property type="molecule type" value="Genomic_DNA"/>
</dbReference>
<dbReference type="Proteomes" id="UP000321570">
    <property type="component" value="Unassembled WGS sequence"/>
</dbReference>
<keyword evidence="2" id="KW-1185">Reference proteome</keyword>
<protein>
    <submittedName>
        <fullName evidence="1">Uncharacterized protein</fullName>
    </submittedName>
</protein>